<keyword evidence="3" id="KW-1185">Reference proteome</keyword>
<dbReference type="eggNOG" id="COG4540">
    <property type="taxonomic scope" value="Bacteria"/>
</dbReference>
<dbReference type="AlphaFoldDB" id="V2TQ70"/>
<dbReference type="OrthoDB" id="1903830at2"/>
<feature type="domain" description="Phage protein Gp138 N-terminal" evidence="1">
    <location>
        <begin position="31"/>
        <end position="130"/>
    </location>
</feature>
<organism evidence="2 3">
    <name type="scientific">Acinetobacter nectaris CIP 110549</name>
    <dbReference type="NCBI Taxonomy" id="1392540"/>
    <lineage>
        <taxon>Bacteria</taxon>
        <taxon>Pseudomonadati</taxon>
        <taxon>Pseudomonadota</taxon>
        <taxon>Gammaproteobacteria</taxon>
        <taxon>Moraxellales</taxon>
        <taxon>Moraxellaceae</taxon>
        <taxon>Acinetobacter</taxon>
    </lineage>
</organism>
<name>V2TQ70_9GAMM</name>
<dbReference type="InterPro" id="IPR044033">
    <property type="entry name" value="GpV-like_apex"/>
</dbReference>
<dbReference type="InterPro" id="IPR041599">
    <property type="entry name" value="Gp138_N"/>
</dbReference>
<dbReference type="PATRIC" id="fig|1392540.3.peg.669"/>
<reference evidence="2 3" key="1">
    <citation type="submission" date="2013-10" db="EMBL/GenBank/DDBJ databases">
        <title>The Genome Sequence of Acinetobacter nectaris CIP 110549.</title>
        <authorList>
            <consortium name="The Broad Institute Genomics Platform"/>
            <consortium name="The Broad Institute Genome Sequencing Center for Infectious Disease"/>
            <person name="Cerqueira G."/>
            <person name="Feldgarden M."/>
            <person name="Courvalin P."/>
            <person name="Grillot-Courvalin C."/>
            <person name="Clermont D."/>
            <person name="Rocha E."/>
            <person name="Yoon E.-J."/>
            <person name="Nemec A."/>
            <person name="Young S.K."/>
            <person name="Zeng Q."/>
            <person name="Gargeya S."/>
            <person name="Fitzgerald M."/>
            <person name="Abouelleil A."/>
            <person name="Alvarado L."/>
            <person name="Berlin A.M."/>
            <person name="Chapman S.B."/>
            <person name="Gainer-Dewar J."/>
            <person name="Goldberg J."/>
            <person name="Gnerre S."/>
            <person name="Griggs A."/>
            <person name="Gujja S."/>
            <person name="Hansen M."/>
            <person name="Howarth C."/>
            <person name="Imamovic A."/>
            <person name="Ireland A."/>
            <person name="Larimer J."/>
            <person name="McCowan C."/>
            <person name="Murphy C."/>
            <person name="Pearson M."/>
            <person name="Poon T.W."/>
            <person name="Priest M."/>
            <person name="Roberts A."/>
            <person name="Saif S."/>
            <person name="Shea T."/>
            <person name="Sykes S."/>
            <person name="Wortman J."/>
            <person name="Nusbaum C."/>
            <person name="Birren B."/>
        </authorList>
    </citation>
    <scope>NUCLEOTIDE SEQUENCE [LARGE SCALE GENOMIC DNA]</scope>
    <source>
        <strain evidence="2 3">CIP 110549</strain>
    </source>
</reference>
<dbReference type="STRING" id="1392540.P256_00688"/>
<dbReference type="RefSeq" id="WP_023272282.1">
    <property type="nucleotide sequence ID" value="NZ_KI530712.1"/>
</dbReference>
<dbReference type="Proteomes" id="UP000023785">
    <property type="component" value="Unassembled WGS sequence"/>
</dbReference>
<accession>V2TQ70</accession>
<dbReference type="HOGENOM" id="CLU_098186_0_0_6"/>
<comment type="caution">
    <text evidence="2">The sequence shown here is derived from an EMBL/GenBank/DDBJ whole genome shotgun (WGS) entry which is preliminary data.</text>
</comment>
<dbReference type="Pfam" id="PF18946">
    <property type="entry name" value="Apex"/>
    <property type="match status" value="1"/>
</dbReference>
<evidence type="ECO:0000313" key="3">
    <source>
        <dbReference type="Proteomes" id="UP000023785"/>
    </source>
</evidence>
<dbReference type="Pfam" id="PF18352">
    <property type="entry name" value="Gp138_N"/>
    <property type="match status" value="1"/>
</dbReference>
<dbReference type="EMBL" id="AYER01000003">
    <property type="protein sequence ID" value="ESK40241.1"/>
    <property type="molecule type" value="Genomic_DNA"/>
</dbReference>
<protein>
    <recommendedName>
        <fullName evidence="1">Phage protein Gp138 N-terminal domain-containing protein</fullName>
    </recommendedName>
</protein>
<dbReference type="Gene3D" id="2.40.50.230">
    <property type="entry name" value="Gp5 N-terminal domain"/>
    <property type="match status" value="1"/>
</dbReference>
<gene>
    <name evidence="2" type="ORF">P256_00688</name>
</gene>
<evidence type="ECO:0000259" key="1">
    <source>
        <dbReference type="Pfam" id="PF18352"/>
    </source>
</evidence>
<evidence type="ECO:0000313" key="2">
    <source>
        <dbReference type="EMBL" id="ESK40241.1"/>
    </source>
</evidence>
<proteinExistence type="predicted"/>
<dbReference type="InterPro" id="IPR037026">
    <property type="entry name" value="Vgr_OB-fold_dom_sf"/>
</dbReference>
<sequence length="224" mass="24772">MALSYEEQAPTHLNIIKESIRDEIAHLWTCLPCEVMSYNPDNVTVDVQPLIKIPIRQQDGSIQTVNLPMLLDVPVMFTCAGGFTITHPIREGDECLVNFGDRNIDLWWQSGGIQDPFDMRKHDLSDGFAFFRPQSQLNKISDISTDNLEIRTDDGSCKIQMTPNGEINFFGQKATFNCPVEMTQTLTVTGIIKSLADVIAKTISLFSHKHGGVQGGGSTSSGPQ</sequence>